<reference evidence="1 2" key="1">
    <citation type="submission" date="2018-06" db="EMBL/GenBank/DDBJ databases">
        <authorList>
            <consortium name="Pathogen Informatics"/>
            <person name="Doyle S."/>
        </authorList>
    </citation>
    <scope>NUCLEOTIDE SEQUENCE [LARGE SCALE GENOMIC DNA]</scope>
    <source>
        <strain evidence="1 2">NCTC8258</strain>
    </source>
</reference>
<name>A0A379W3Z4_SALET</name>
<gene>
    <name evidence="1" type="primary">sipA_1</name>
    <name evidence="1" type="ORF">NCTC8258_01532</name>
</gene>
<accession>A0A379W3Z4</accession>
<dbReference type="AlphaFoldDB" id="A0A379W3Z4"/>
<dbReference type="EMBL" id="UGXS01000004">
    <property type="protein sequence ID" value="SUH13874.1"/>
    <property type="molecule type" value="Genomic_DNA"/>
</dbReference>
<dbReference type="InterPro" id="IPR023225">
    <property type="entry name" value="SipA_chaperone-bd"/>
</dbReference>
<evidence type="ECO:0000313" key="1">
    <source>
        <dbReference type="EMBL" id="SUH13874.1"/>
    </source>
</evidence>
<sequence length="56" mass="6129">MVTSVRTQPPVIMPGMQTEIKTQATNLAANLSAVRESATTTLSGEIKGRNWKIFPR</sequence>
<dbReference type="Proteomes" id="UP000255509">
    <property type="component" value="Unassembled WGS sequence"/>
</dbReference>
<dbReference type="SUPFAM" id="SSF140746">
    <property type="entry name" value="SipA N-terminal domain-like"/>
    <property type="match status" value="1"/>
</dbReference>
<evidence type="ECO:0000313" key="2">
    <source>
        <dbReference type="Proteomes" id="UP000255509"/>
    </source>
</evidence>
<protein>
    <submittedName>
        <fullName evidence="1">Pathogenicity island 1 effector protein SipA</fullName>
    </submittedName>
</protein>
<organism evidence="1 2">
    <name type="scientific">Salmonella enterica I</name>
    <dbReference type="NCBI Taxonomy" id="59201"/>
    <lineage>
        <taxon>Bacteria</taxon>
        <taxon>Pseudomonadati</taxon>
        <taxon>Pseudomonadota</taxon>
        <taxon>Gammaproteobacteria</taxon>
        <taxon>Enterobacterales</taxon>
        <taxon>Enterobacteriaceae</taxon>
        <taxon>Salmonella</taxon>
    </lineage>
</organism>
<proteinExistence type="predicted"/>